<evidence type="ECO:0000256" key="1">
    <source>
        <dbReference type="SAM" id="Phobius"/>
    </source>
</evidence>
<feature type="transmembrane region" description="Helical" evidence="1">
    <location>
        <begin position="26"/>
        <end position="47"/>
    </location>
</feature>
<dbReference type="OrthoDB" id="2434269at2759"/>
<accession>A0A9N9I7M3</accession>
<dbReference type="AlphaFoldDB" id="A0A9N9I7M3"/>
<dbReference type="Proteomes" id="UP000789405">
    <property type="component" value="Unassembled WGS sequence"/>
</dbReference>
<evidence type="ECO:0000313" key="3">
    <source>
        <dbReference type="Proteomes" id="UP000789405"/>
    </source>
</evidence>
<reference evidence="2" key="1">
    <citation type="submission" date="2021-06" db="EMBL/GenBank/DDBJ databases">
        <authorList>
            <person name="Kallberg Y."/>
            <person name="Tangrot J."/>
            <person name="Rosling A."/>
        </authorList>
    </citation>
    <scope>NUCLEOTIDE SEQUENCE</scope>
    <source>
        <strain evidence="2">MA453B</strain>
    </source>
</reference>
<feature type="transmembrane region" description="Helical" evidence="1">
    <location>
        <begin position="99"/>
        <end position="119"/>
    </location>
</feature>
<dbReference type="EMBL" id="CAJVPY010011099">
    <property type="protein sequence ID" value="CAG8724335.1"/>
    <property type="molecule type" value="Genomic_DNA"/>
</dbReference>
<sequence length="199" mass="22781">MSEFEYTHPIVEMSNSFRKYHRAEELLRFLALFIDLLAMTVGLIRAWRWWFAFDAIGDLMCIAKFTKNITITYEDTSCGTIITDWSSATYSNCVQFEPAVGWFLIIVFTAVCVVLLVGLIAMRGYIIWAVGIVGSAILVVLSGLQSVYSTQGYCVQFVAILMKLPNLPNQVLSHRSLINLWWYRTGFRQWLVNLFTIHG</sequence>
<organism evidence="2 3">
    <name type="scientific">Dentiscutata erythropus</name>
    <dbReference type="NCBI Taxonomy" id="1348616"/>
    <lineage>
        <taxon>Eukaryota</taxon>
        <taxon>Fungi</taxon>
        <taxon>Fungi incertae sedis</taxon>
        <taxon>Mucoromycota</taxon>
        <taxon>Glomeromycotina</taxon>
        <taxon>Glomeromycetes</taxon>
        <taxon>Diversisporales</taxon>
        <taxon>Gigasporaceae</taxon>
        <taxon>Dentiscutata</taxon>
    </lineage>
</organism>
<comment type="caution">
    <text evidence="2">The sequence shown here is derived from an EMBL/GenBank/DDBJ whole genome shotgun (WGS) entry which is preliminary data.</text>
</comment>
<keyword evidence="1" id="KW-0472">Membrane</keyword>
<name>A0A9N9I7M3_9GLOM</name>
<evidence type="ECO:0000313" key="2">
    <source>
        <dbReference type="EMBL" id="CAG8724335.1"/>
    </source>
</evidence>
<keyword evidence="1" id="KW-0812">Transmembrane</keyword>
<gene>
    <name evidence="2" type="ORF">DERYTH_LOCUS14579</name>
</gene>
<feature type="transmembrane region" description="Helical" evidence="1">
    <location>
        <begin position="126"/>
        <end position="148"/>
    </location>
</feature>
<keyword evidence="1" id="KW-1133">Transmembrane helix</keyword>
<proteinExistence type="predicted"/>
<protein>
    <submittedName>
        <fullName evidence="2">5618_t:CDS:1</fullName>
    </submittedName>
</protein>
<keyword evidence="3" id="KW-1185">Reference proteome</keyword>